<evidence type="ECO:0000256" key="1">
    <source>
        <dbReference type="ARBA" id="ARBA00009986"/>
    </source>
</evidence>
<gene>
    <name evidence="3" type="ORF">TSUD_72770</name>
</gene>
<evidence type="ECO:0000313" key="4">
    <source>
        <dbReference type="Proteomes" id="UP000242715"/>
    </source>
</evidence>
<comment type="similarity">
    <text evidence="1">Belongs to the aldehyde dehydrogenase family.</text>
</comment>
<name>A0A2Z6LGR0_TRISU</name>
<reference evidence="4" key="1">
    <citation type="journal article" date="2017" name="Front. Plant Sci.">
        <title>Climate Clever Clovers: New Paradigm to Reduce the Environmental Footprint of Ruminants by Breeding Low Methanogenic Forages Utilizing Haplotype Variation.</title>
        <authorList>
            <person name="Kaur P."/>
            <person name="Appels R."/>
            <person name="Bayer P.E."/>
            <person name="Keeble-Gagnere G."/>
            <person name="Wang J."/>
            <person name="Hirakawa H."/>
            <person name="Shirasawa K."/>
            <person name="Vercoe P."/>
            <person name="Stefanova K."/>
            <person name="Durmic Z."/>
            <person name="Nichols P."/>
            <person name="Revell C."/>
            <person name="Isobe S.N."/>
            <person name="Edwards D."/>
            <person name="Erskine W."/>
        </authorList>
    </citation>
    <scope>NUCLEOTIDE SEQUENCE [LARGE SCALE GENOMIC DNA]</scope>
    <source>
        <strain evidence="4">cv. Daliak</strain>
    </source>
</reference>
<dbReference type="PANTHER" id="PTHR42991:SF1">
    <property type="entry name" value="ALDEHYDE DEHYDROGENASE"/>
    <property type="match status" value="1"/>
</dbReference>
<dbReference type="GO" id="GO:0008911">
    <property type="term" value="F:lactaldehyde dehydrogenase (NAD+) activity"/>
    <property type="evidence" value="ECO:0007669"/>
    <property type="project" value="TreeGrafter"/>
</dbReference>
<dbReference type="AlphaFoldDB" id="A0A2Z6LGR0"/>
<evidence type="ECO:0000256" key="2">
    <source>
        <dbReference type="ARBA" id="ARBA00023002"/>
    </source>
</evidence>
<evidence type="ECO:0000313" key="3">
    <source>
        <dbReference type="EMBL" id="GAU12791.1"/>
    </source>
</evidence>
<accession>A0A2Z6LGR0</accession>
<dbReference type="PANTHER" id="PTHR42991">
    <property type="entry name" value="ALDEHYDE DEHYDROGENASE"/>
    <property type="match status" value="1"/>
</dbReference>
<dbReference type="EMBL" id="DF973126">
    <property type="protein sequence ID" value="GAU12791.1"/>
    <property type="molecule type" value="Genomic_DNA"/>
</dbReference>
<proteinExistence type="inferred from homology"/>
<keyword evidence="4" id="KW-1185">Reference proteome</keyword>
<dbReference type="InterPro" id="IPR051020">
    <property type="entry name" value="ALDH-related_metabolic_enz"/>
</dbReference>
<organism evidence="3 4">
    <name type="scientific">Trifolium subterraneum</name>
    <name type="common">Subterranean clover</name>
    <dbReference type="NCBI Taxonomy" id="3900"/>
    <lineage>
        <taxon>Eukaryota</taxon>
        <taxon>Viridiplantae</taxon>
        <taxon>Streptophyta</taxon>
        <taxon>Embryophyta</taxon>
        <taxon>Tracheophyta</taxon>
        <taxon>Spermatophyta</taxon>
        <taxon>Magnoliopsida</taxon>
        <taxon>eudicotyledons</taxon>
        <taxon>Gunneridae</taxon>
        <taxon>Pentapetalae</taxon>
        <taxon>rosids</taxon>
        <taxon>fabids</taxon>
        <taxon>Fabales</taxon>
        <taxon>Fabaceae</taxon>
        <taxon>Papilionoideae</taxon>
        <taxon>50 kb inversion clade</taxon>
        <taxon>NPAAA clade</taxon>
        <taxon>Hologalegina</taxon>
        <taxon>IRL clade</taxon>
        <taxon>Trifolieae</taxon>
        <taxon>Trifolium</taxon>
    </lineage>
</organism>
<dbReference type="OrthoDB" id="310895at2759"/>
<keyword evidence="2" id="KW-0560">Oxidoreductase</keyword>
<protein>
    <submittedName>
        <fullName evidence="3">Uncharacterized protein</fullName>
    </submittedName>
</protein>
<sequence>MSFMVTSVGPPENDCVITPTVSESSANFIEGLVMNAKQKGATFCKKYNGGENLIWHLLLDKLGHLELFCQQLG</sequence>
<dbReference type="Proteomes" id="UP000242715">
    <property type="component" value="Unassembled WGS sequence"/>
</dbReference>